<dbReference type="Proteomes" id="UP000469385">
    <property type="component" value="Unassembled WGS sequence"/>
</dbReference>
<dbReference type="RefSeq" id="WP_157398022.1">
    <property type="nucleotide sequence ID" value="NZ_WSEL01000003.1"/>
</dbReference>
<dbReference type="InterPro" id="IPR001279">
    <property type="entry name" value="Metallo-B-lactamas"/>
</dbReference>
<dbReference type="InterPro" id="IPR036866">
    <property type="entry name" value="RibonucZ/Hydroxyglut_hydro"/>
</dbReference>
<dbReference type="SUPFAM" id="SSF56281">
    <property type="entry name" value="Metallo-hydrolase/oxidoreductase"/>
    <property type="match status" value="1"/>
</dbReference>
<dbReference type="Gene3D" id="3.60.15.10">
    <property type="entry name" value="Ribonuclease Z/Hydroxyacylglutathione hydrolase-like"/>
    <property type="match status" value="1"/>
</dbReference>
<keyword evidence="3" id="KW-1185">Reference proteome</keyword>
<dbReference type="SMART" id="SM00849">
    <property type="entry name" value="Lactamase_B"/>
    <property type="match status" value="1"/>
</dbReference>
<name>A0A6N8IVE0_9BURK</name>
<dbReference type="GO" id="GO:0016787">
    <property type="term" value="F:hydrolase activity"/>
    <property type="evidence" value="ECO:0007669"/>
    <property type="project" value="UniProtKB-KW"/>
</dbReference>
<dbReference type="EMBL" id="WSEL01000003">
    <property type="protein sequence ID" value="MVQ30100.1"/>
    <property type="molecule type" value="Genomic_DNA"/>
</dbReference>
<keyword evidence="2" id="KW-0378">Hydrolase</keyword>
<evidence type="ECO:0000259" key="1">
    <source>
        <dbReference type="SMART" id="SM00849"/>
    </source>
</evidence>
<proteinExistence type="predicted"/>
<comment type="caution">
    <text evidence="2">The sequence shown here is derived from an EMBL/GenBank/DDBJ whole genome shotgun (WGS) entry which is preliminary data.</text>
</comment>
<dbReference type="PANTHER" id="PTHR42773:SF1">
    <property type="entry name" value="METALLO-BETA-LACTAMASE FAMILY PROTEIN"/>
    <property type="match status" value="1"/>
</dbReference>
<evidence type="ECO:0000313" key="3">
    <source>
        <dbReference type="Proteomes" id="UP000469385"/>
    </source>
</evidence>
<dbReference type="Pfam" id="PF13370">
    <property type="entry name" value="Fer4_13"/>
    <property type="match status" value="1"/>
</dbReference>
<sequence length="287" mass="31774">MGATRVRNPDSAPGDWYIDTECIDCGAACHVAPGLIVERNGKSVFARQPGTPEERLATWRAVLVCPTASVRSETKQQRPEAPFFPQAVTDGVWRCGFNARSSFGAHSYFVRRPDGNLLVDSPRYANELVTWFENAGGIARILLSHQDDVADAGKFAAHFGARVWIHQDDRHAAPYASDLIEGEAECRIAPGLVAIPVPGHTRGSVVYLLDDRVLFTGDSLAWSMRQQDLVAFRDACWYSWSALTASLAKLTGYRFEWVLPGHGWSAHRAAGEMRSRLEALVTRMREC</sequence>
<dbReference type="Pfam" id="PF14597">
    <property type="entry name" value="Lactamase_B_5"/>
    <property type="match status" value="1"/>
</dbReference>
<accession>A0A6N8IVE0</accession>
<organism evidence="2 3">
    <name type="scientific">Ramlibacter pinisoli</name>
    <dbReference type="NCBI Taxonomy" id="2682844"/>
    <lineage>
        <taxon>Bacteria</taxon>
        <taxon>Pseudomonadati</taxon>
        <taxon>Pseudomonadota</taxon>
        <taxon>Betaproteobacteria</taxon>
        <taxon>Burkholderiales</taxon>
        <taxon>Comamonadaceae</taxon>
        <taxon>Ramlibacter</taxon>
    </lineage>
</organism>
<evidence type="ECO:0000313" key="2">
    <source>
        <dbReference type="EMBL" id="MVQ30100.1"/>
    </source>
</evidence>
<dbReference type="CDD" id="cd07727">
    <property type="entry name" value="YmaE-like_MBL-fold"/>
    <property type="match status" value="1"/>
</dbReference>
<dbReference type="AlphaFoldDB" id="A0A6N8IVE0"/>
<dbReference type="PANTHER" id="PTHR42773">
    <property type="entry name" value="METALLO-BETA-LACTAMASE-RELATED"/>
    <property type="match status" value="1"/>
</dbReference>
<protein>
    <submittedName>
        <fullName evidence="2">MBL fold metallo-hydrolase</fullName>
    </submittedName>
</protein>
<gene>
    <name evidence="2" type="ORF">GON04_11615</name>
</gene>
<reference evidence="2 3" key="1">
    <citation type="submission" date="2019-12" db="EMBL/GenBank/DDBJ databases">
        <authorList>
            <person name="Huq M.A."/>
        </authorList>
    </citation>
    <scope>NUCLEOTIDE SEQUENCE [LARGE SCALE GENOMIC DNA]</scope>
    <source>
        <strain evidence="2 3">MAH-25</strain>
    </source>
</reference>
<feature type="domain" description="Metallo-beta-lactamase" evidence="1">
    <location>
        <begin position="104"/>
        <end position="262"/>
    </location>
</feature>